<feature type="domain" description="Alanyl-transfer RNA synthetases family profile" evidence="15">
    <location>
        <begin position="1"/>
        <end position="718"/>
    </location>
</feature>
<evidence type="ECO:0000256" key="3">
    <source>
        <dbReference type="ARBA" id="ARBA00022555"/>
    </source>
</evidence>
<keyword evidence="14" id="KW-0963">Cytoplasm</keyword>
<dbReference type="InterPro" id="IPR018164">
    <property type="entry name" value="Ala-tRNA-synth_IIc_N"/>
</dbReference>
<dbReference type="EMBL" id="JACHIU010000001">
    <property type="protein sequence ID" value="MBB6473434.1"/>
    <property type="molecule type" value="Genomic_DNA"/>
</dbReference>
<gene>
    <name evidence="14" type="primary">alaS</name>
    <name evidence="16" type="ORF">BJ992_002865</name>
</gene>
<dbReference type="Pfam" id="PF07973">
    <property type="entry name" value="tRNA_SAD"/>
    <property type="match status" value="1"/>
</dbReference>
<dbReference type="PANTHER" id="PTHR11777:SF9">
    <property type="entry name" value="ALANINE--TRNA LIGASE, CYTOPLASMIC"/>
    <property type="match status" value="1"/>
</dbReference>
<dbReference type="InterPro" id="IPR023033">
    <property type="entry name" value="Ala_tRNA_ligase_euk/bac"/>
</dbReference>
<feature type="binding site" evidence="14">
    <location>
        <position position="679"/>
    </location>
    <ligand>
        <name>Zn(2+)</name>
        <dbReference type="ChEBI" id="CHEBI:29105"/>
    </ligand>
</feature>
<feature type="binding site" evidence="14">
    <location>
        <position position="577"/>
    </location>
    <ligand>
        <name>Zn(2+)</name>
        <dbReference type="ChEBI" id="CHEBI:29105"/>
    </ligand>
</feature>
<keyword evidence="3 14" id="KW-0820">tRNA-binding</keyword>
<comment type="subcellular location">
    <subcellularLocation>
        <location evidence="1 14">Cytoplasm</location>
    </subcellularLocation>
</comment>
<evidence type="ECO:0000256" key="5">
    <source>
        <dbReference type="ARBA" id="ARBA00022723"/>
    </source>
</evidence>
<comment type="function">
    <text evidence="12 14">Catalyzes the attachment of alanine to tRNA(Ala) in a two-step reaction: alanine is first activated by ATP to form Ala-AMP and then transferred to the acceptor end of tRNA(Ala). Also edits incorrectly charged Ser-tRNA(Ala) and Gly-tRNA(Ala) via its editing domain.</text>
</comment>
<dbReference type="SUPFAM" id="SSF101353">
    <property type="entry name" value="Putative anticodon-binding domain of alanyl-tRNA synthetase (AlaRS)"/>
    <property type="match status" value="1"/>
</dbReference>
<dbReference type="InterPro" id="IPR050058">
    <property type="entry name" value="Ala-tRNA_ligase"/>
</dbReference>
<dbReference type="FunFam" id="3.10.310.40:FF:000001">
    <property type="entry name" value="Alanine--tRNA ligase"/>
    <property type="match status" value="1"/>
</dbReference>
<evidence type="ECO:0000256" key="8">
    <source>
        <dbReference type="ARBA" id="ARBA00022840"/>
    </source>
</evidence>
<evidence type="ECO:0000256" key="7">
    <source>
        <dbReference type="ARBA" id="ARBA00022833"/>
    </source>
</evidence>
<dbReference type="EC" id="6.1.1.7" evidence="14"/>
<dbReference type="InterPro" id="IPR003156">
    <property type="entry name" value="DHHA1_dom"/>
</dbReference>
<dbReference type="SUPFAM" id="SSF55681">
    <property type="entry name" value="Class II aaRS and biotin synthetases"/>
    <property type="match status" value="1"/>
</dbReference>
<dbReference type="GO" id="GO:0008270">
    <property type="term" value="F:zinc ion binding"/>
    <property type="evidence" value="ECO:0007669"/>
    <property type="project" value="UniProtKB-UniRule"/>
</dbReference>
<dbReference type="SUPFAM" id="SSF55186">
    <property type="entry name" value="ThrRS/AlaRS common domain"/>
    <property type="match status" value="1"/>
</dbReference>
<evidence type="ECO:0000256" key="10">
    <source>
        <dbReference type="ARBA" id="ARBA00022917"/>
    </source>
</evidence>
<organism evidence="16 17">
    <name type="scientific">Sphaerisporangium rubeum</name>
    <dbReference type="NCBI Taxonomy" id="321317"/>
    <lineage>
        <taxon>Bacteria</taxon>
        <taxon>Bacillati</taxon>
        <taxon>Actinomycetota</taxon>
        <taxon>Actinomycetes</taxon>
        <taxon>Streptosporangiales</taxon>
        <taxon>Streptosporangiaceae</taxon>
        <taxon>Sphaerisporangium</taxon>
    </lineage>
</organism>
<dbReference type="Gene3D" id="3.30.54.20">
    <property type="match status" value="1"/>
</dbReference>
<evidence type="ECO:0000256" key="14">
    <source>
        <dbReference type="HAMAP-Rule" id="MF_00036"/>
    </source>
</evidence>
<keyword evidence="8 14" id="KW-0067">ATP-binding</keyword>
<dbReference type="Gene3D" id="3.30.980.10">
    <property type="entry name" value="Threonyl-trna Synthetase, Chain A, domain 2"/>
    <property type="match status" value="1"/>
</dbReference>
<dbReference type="FunFam" id="3.30.930.10:FF:000004">
    <property type="entry name" value="Alanine--tRNA ligase"/>
    <property type="match status" value="1"/>
</dbReference>
<dbReference type="InterPro" id="IPR009000">
    <property type="entry name" value="Transl_B-barrel_sf"/>
</dbReference>
<dbReference type="CDD" id="cd00673">
    <property type="entry name" value="AlaRS_core"/>
    <property type="match status" value="1"/>
</dbReference>
<comment type="domain">
    <text evidence="14">Consists of three domains; the N-terminal catalytic domain, the editing domain and the C-terminal C-Ala domain. The editing domain removes incorrectly charged amino acids, while the C-Ala domain, along with tRNA(Ala), serves as a bridge to cooperatively bring together the editing and aminoacylation centers thus stimulating deacylation of misacylated tRNAs.</text>
</comment>
<proteinExistence type="inferred from homology"/>
<evidence type="ECO:0000256" key="13">
    <source>
        <dbReference type="ARBA" id="ARBA00048300"/>
    </source>
</evidence>
<dbReference type="InterPro" id="IPR045864">
    <property type="entry name" value="aa-tRNA-synth_II/BPL/LPL"/>
</dbReference>
<evidence type="ECO:0000256" key="12">
    <source>
        <dbReference type="ARBA" id="ARBA00024779"/>
    </source>
</evidence>
<feature type="binding site" evidence="14">
    <location>
        <position position="675"/>
    </location>
    <ligand>
        <name>Zn(2+)</name>
        <dbReference type="ChEBI" id="CHEBI:29105"/>
    </ligand>
</feature>
<dbReference type="GO" id="GO:0006419">
    <property type="term" value="P:alanyl-tRNA aminoacylation"/>
    <property type="evidence" value="ECO:0007669"/>
    <property type="project" value="UniProtKB-UniRule"/>
</dbReference>
<dbReference type="FunFam" id="2.40.30.130:FF:000001">
    <property type="entry name" value="Alanine--tRNA ligase"/>
    <property type="match status" value="1"/>
</dbReference>
<evidence type="ECO:0000259" key="15">
    <source>
        <dbReference type="PROSITE" id="PS50860"/>
    </source>
</evidence>
<dbReference type="InterPro" id="IPR002318">
    <property type="entry name" value="Ala-tRNA-lgiase_IIc"/>
</dbReference>
<dbReference type="InterPro" id="IPR018165">
    <property type="entry name" value="Ala-tRNA-synth_IIc_core"/>
</dbReference>
<name>A0A7X0M7V6_9ACTN</name>
<protein>
    <recommendedName>
        <fullName evidence="14">Alanine--tRNA ligase</fullName>
        <ecNumber evidence="14">6.1.1.7</ecNumber>
    </recommendedName>
    <alternativeName>
        <fullName evidence="14">Alanyl-tRNA synthetase</fullName>
        <shortName evidence="14">AlaRS</shortName>
    </alternativeName>
</protein>
<dbReference type="Pfam" id="PF02272">
    <property type="entry name" value="DHHA1"/>
    <property type="match status" value="1"/>
</dbReference>
<keyword evidence="17" id="KW-1185">Reference proteome</keyword>
<keyword evidence="6 14" id="KW-0547">Nucleotide-binding</keyword>
<dbReference type="Gene3D" id="3.10.310.40">
    <property type="match status" value="1"/>
</dbReference>
<keyword evidence="11 14" id="KW-0030">Aminoacyl-tRNA synthetase</keyword>
<dbReference type="Gene3D" id="6.10.250.550">
    <property type="match status" value="1"/>
</dbReference>
<dbReference type="RefSeq" id="WP_184981171.1">
    <property type="nucleotide sequence ID" value="NZ_BAAALO010000054.1"/>
</dbReference>
<dbReference type="GO" id="GO:0002161">
    <property type="term" value="F:aminoacyl-tRNA deacylase activity"/>
    <property type="evidence" value="ECO:0007669"/>
    <property type="project" value="TreeGrafter"/>
</dbReference>
<keyword evidence="5 14" id="KW-0479">Metal-binding</keyword>
<comment type="catalytic activity">
    <reaction evidence="13 14">
        <text>tRNA(Ala) + L-alanine + ATP = L-alanyl-tRNA(Ala) + AMP + diphosphate</text>
        <dbReference type="Rhea" id="RHEA:12540"/>
        <dbReference type="Rhea" id="RHEA-COMP:9657"/>
        <dbReference type="Rhea" id="RHEA-COMP:9923"/>
        <dbReference type="ChEBI" id="CHEBI:30616"/>
        <dbReference type="ChEBI" id="CHEBI:33019"/>
        <dbReference type="ChEBI" id="CHEBI:57972"/>
        <dbReference type="ChEBI" id="CHEBI:78442"/>
        <dbReference type="ChEBI" id="CHEBI:78497"/>
        <dbReference type="ChEBI" id="CHEBI:456215"/>
        <dbReference type="EC" id="6.1.1.7"/>
    </reaction>
</comment>
<evidence type="ECO:0000313" key="17">
    <source>
        <dbReference type="Proteomes" id="UP000555564"/>
    </source>
</evidence>
<dbReference type="PANTHER" id="PTHR11777">
    <property type="entry name" value="ALANYL-TRNA SYNTHETASE"/>
    <property type="match status" value="1"/>
</dbReference>
<comment type="similarity">
    <text evidence="2 14">Belongs to the class-II aminoacyl-tRNA synthetase family.</text>
</comment>
<dbReference type="GO" id="GO:0005829">
    <property type="term" value="C:cytosol"/>
    <property type="evidence" value="ECO:0007669"/>
    <property type="project" value="TreeGrafter"/>
</dbReference>
<evidence type="ECO:0000256" key="2">
    <source>
        <dbReference type="ARBA" id="ARBA00008226"/>
    </source>
</evidence>
<comment type="caution">
    <text evidence="16">The sequence shown here is derived from an EMBL/GenBank/DDBJ whole genome shotgun (WGS) entry which is preliminary data.</text>
</comment>
<dbReference type="Gene3D" id="2.40.30.130">
    <property type="match status" value="1"/>
</dbReference>
<comment type="cofactor">
    <cofactor evidence="14">
        <name>Zn(2+)</name>
        <dbReference type="ChEBI" id="CHEBI:29105"/>
    </cofactor>
    <text evidence="14">Binds 1 zinc ion per subunit.</text>
</comment>
<dbReference type="GO" id="GO:0004813">
    <property type="term" value="F:alanine-tRNA ligase activity"/>
    <property type="evidence" value="ECO:0007669"/>
    <property type="project" value="UniProtKB-UniRule"/>
</dbReference>
<evidence type="ECO:0000256" key="4">
    <source>
        <dbReference type="ARBA" id="ARBA00022598"/>
    </source>
</evidence>
<dbReference type="AlphaFoldDB" id="A0A7X0M7V6"/>
<keyword evidence="9 14" id="KW-0694">RNA-binding</keyword>
<dbReference type="FunFam" id="3.30.54.20:FF:000001">
    <property type="entry name" value="Alanine--tRNA ligase"/>
    <property type="match status" value="1"/>
</dbReference>
<keyword evidence="7 14" id="KW-0862">Zinc</keyword>
<evidence type="ECO:0000313" key="16">
    <source>
        <dbReference type="EMBL" id="MBB6473434.1"/>
    </source>
</evidence>
<feature type="binding site" evidence="14">
    <location>
        <position position="573"/>
    </location>
    <ligand>
        <name>Zn(2+)</name>
        <dbReference type="ChEBI" id="CHEBI:29105"/>
    </ligand>
</feature>
<dbReference type="SMART" id="SM00863">
    <property type="entry name" value="tRNA_SAD"/>
    <property type="match status" value="1"/>
</dbReference>
<evidence type="ECO:0000256" key="11">
    <source>
        <dbReference type="ARBA" id="ARBA00023146"/>
    </source>
</evidence>
<dbReference type="NCBIfam" id="TIGR00344">
    <property type="entry name" value="alaS"/>
    <property type="match status" value="1"/>
</dbReference>
<keyword evidence="4 14" id="KW-0436">Ligase</keyword>
<dbReference type="Gene3D" id="3.30.930.10">
    <property type="entry name" value="Bira Bifunctional Protein, Domain 2"/>
    <property type="match status" value="1"/>
</dbReference>
<dbReference type="SUPFAM" id="SSF50447">
    <property type="entry name" value="Translation proteins"/>
    <property type="match status" value="1"/>
</dbReference>
<dbReference type="InterPro" id="IPR018162">
    <property type="entry name" value="Ala-tRNA-ligase_IIc_anticod-bd"/>
</dbReference>
<dbReference type="InterPro" id="IPR018163">
    <property type="entry name" value="Thr/Ala-tRNA-synth_IIc_edit"/>
</dbReference>
<dbReference type="FunFam" id="3.30.980.10:FF:000004">
    <property type="entry name" value="Alanine--tRNA ligase, cytoplasmic"/>
    <property type="match status" value="1"/>
</dbReference>
<dbReference type="Proteomes" id="UP000555564">
    <property type="component" value="Unassembled WGS sequence"/>
</dbReference>
<accession>A0A7X0M7V6</accession>
<dbReference type="GO" id="GO:0000049">
    <property type="term" value="F:tRNA binding"/>
    <property type="evidence" value="ECO:0007669"/>
    <property type="project" value="UniProtKB-KW"/>
</dbReference>
<dbReference type="PRINTS" id="PR00980">
    <property type="entry name" value="TRNASYNTHALA"/>
</dbReference>
<evidence type="ECO:0000256" key="1">
    <source>
        <dbReference type="ARBA" id="ARBA00004496"/>
    </source>
</evidence>
<evidence type="ECO:0000256" key="6">
    <source>
        <dbReference type="ARBA" id="ARBA00022741"/>
    </source>
</evidence>
<sequence length="890" mass="96205">MESAEIARRFLRFFEERGHTVVPSASLVAEDPTLLLVNAGMVPFKPYFLGQKKPPYPRAASVQKVMRTLDIDEVGRTTRHASFFQMLGNFSFGDYFKEKAIPYAWELLTTPESEGGFGFSEDRLWVTVFHDDEEARDIWHKVVGVPLERIQKRGLADNYWHMGVPGPGGPCTEIYYDRGPEYGKEGGPVADENRYLEVWNNVFMQFQLGAVRSKIDFDVQGELPAKSVDTGMGLERMAAILQGVDNIYEIDTTYKILDRAAELTRSRYGRDARADVSLRVVADHMRAGVMLVGDGVLPSNEGRGYVLRRMLRRAIRNLRLLGAGEERYMHELTSVTIDVMGEQYPDLRADAANIHTVIDAEETSFLGTLRTGTAIFDAAVEETKRKGVEVLAGSQAFQLHDTYGFPIDLTLEMASEQGLQVDEDGFRRLMDEQRQRAKADSAAKKTGNADISVLGELLDRAGKVDFLGYDQTVAEGSVIGLLVDGAPVPAAGAGATVEVVLDRTPFYAEGGGQLADQGTIRTGGARVEITDVQSPFAGLVVHRGKVAEGEIRVGDSAQAEIDIERRRAISRSHTATHLVHRGFRNALGETAAQAGSENSPGRFRFDFTAAGAVAPSVLRDVEDEVNAILINDLQVHAYHTSLSEARSMGALALFGEKYGDEVRIVEVGDYSRELCGGTHVASSGQLGLVKVLGESSIGAGVRRVEALVGLDAFRFLARESVLVAQLSEQLKARREELPERVEGIVTRLRTAERELERLRSAQVLAVAGELAAAARDVSGVSVVTHRAPDGTSPDDLRKLALDVRGRFPGDRAAMVVIAGVPADRPVVVAAVNEAGRGRGLKAGRLVGVAAKALGGGGGGKDDVAQGGGTRPEAIDDALTAVTRAAGEALT</sequence>
<dbReference type="HAMAP" id="MF_00036_B">
    <property type="entry name" value="Ala_tRNA_synth_B"/>
    <property type="match status" value="1"/>
</dbReference>
<evidence type="ECO:0000256" key="9">
    <source>
        <dbReference type="ARBA" id="ARBA00022884"/>
    </source>
</evidence>
<reference evidence="16 17" key="1">
    <citation type="submission" date="2020-08" db="EMBL/GenBank/DDBJ databases">
        <title>Sequencing the genomes of 1000 actinobacteria strains.</title>
        <authorList>
            <person name="Klenk H.-P."/>
        </authorList>
    </citation>
    <scope>NUCLEOTIDE SEQUENCE [LARGE SCALE GENOMIC DNA]</scope>
    <source>
        <strain evidence="16 17">DSM 44936</strain>
    </source>
</reference>
<dbReference type="InterPro" id="IPR012947">
    <property type="entry name" value="tRNA_SAD"/>
</dbReference>
<keyword evidence="10 14" id="KW-0648">Protein biosynthesis</keyword>
<dbReference type="GO" id="GO:0005524">
    <property type="term" value="F:ATP binding"/>
    <property type="evidence" value="ECO:0007669"/>
    <property type="project" value="UniProtKB-UniRule"/>
</dbReference>
<dbReference type="PROSITE" id="PS50860">
    <property type="entry name" value="AA_TRNA_LIGASE_II_ALA"/>
    <property type="match status" value="1"/>
</dbReference>
<dbReference type="Pfam" id="PF01411">
    <property type="entry name" value="tRNA-synt_2c"/>
    <property type="match status" value="1"/>
</dbReference>